<feature type="transmembrane region" description="Helical" evidence="7">
    <location>
        <begin position="380"/>
        <end position="401"/>
    </location>
</feature>
<evidence type="ECO:0000256" key="7">
    <source>
        <dbReference type="SAM" id="Phobius"/>
    </source>
</evidence>
<feature type="transmembrane region" description="Helical" evidence="7">
    <location>
        <begin position="413"/>
        <end position="437"/>
    </location>
</feature>
<feature type="transmembrane region" description="Helical" evidence="7">
    <location>
        <begin position="620"/>
        <end position="643"/>
    </location>
</feature>
<dbReference type="PANTHER" id="PTHR43243">
    <property type="entry name" value="INNER MEMBRANE TRANSPORTER YGJI-RELATED"/>
    <property type="match status" value="1"/>
</dbReference>
<comment type="caution">
    <text evidence="9">The sequence shown here is derived from an EMBL/GenBank/DDBJ whole genome shotgun (WGS) entry which is preliminary data.</text>
</comment>
<dbReference type="Gene3D" id="1.20.1740.10">
    <property type="entry name" value="Amino acid/polyamine transporter I"/>
    <property type="match status" value="1"/>
</dbReference>
<feature type="transmembrane region" description="Helical" evidence="7">
    <location>
        <begin position="218"/>
        <end position="237"/>
    </location>
</feature>
<evidence type="ECO:0000256" key="5">
    <source>
        <dbReference type="ARBA" id="ARBA00023136"/>
    </source>
</evidence>
<dbReference type="InterPro" id="IPR011011">
    <property type="entry name" value="Znf_FYVE_PHD"/>
</dbReference>
<evidence type="ECO:0000256" key="2">
    <source>
        <dbReference type="ARBA" id="ARBA00022448"/>
    </source>
</evidence>
<feature type="transmembrane region" description="Helical" evidence="7">
    <location>
        <begin position="341"/>
        <end position="360"/>
    </location>
</feature>
<evidence type="ECO:0000256" key="4">
    <source>
        <dbReference type="ARBA" id="ARBA00022989"/>
    </source>
</evidence>
<evidence type="ECO:0000256" key="6">
    <source>
        <dbReference type="SAM" id="MobiDB-lite"/>
    </source>
</evidence>
<proteinExistence type="predicted"/>
<keyword evidence="5 7" id="KW-0472">Membrane</keyword>
<comment type="subcellular location">
    <subcellularLocation>
        <location evidence="1">Membrane</location>
        <topology evidence="1">Multi-pass membrane protein</topology>
    </subcellularLocation>
</comment>
<dbReference type="SUPFAM" id="SSF57903">
    <property type="entry name" value="FYVE/PHD zinc finger"/>
    <property type="match status" value="1"/>
</dbReference>
<feature type="region of interest" description="Disordered" evidence="6">
    <location>
        <begin position="43"/>
        <end position="65"/>
    </location>
</feature>
<sequence length="712" mass="76031">MYRGETEDECYLCGDGGDLVCCDYCSKVVHMNDDDDKVAYTPANKKKKATPKTVAPRSGSGSGSISTATVIKRMSDSQRERVVEEVCLGFYDPVLSSNLNLPICPTGGTGGLMCCKKCSDDYVETLGESDSGIKGQRERVEFVKKWLAKEEELLEKLEAEKIDGADGVELLRESNSSTSKGLQRRLGVTDLILYGVGSSIGAGIYSLIGLGAEHAGASISLSFLFCGVACIFTSLAYSEFAARVPIAGSAYTFVYASFGEFPAWLIGWNLTLGYGVSAAVIARSWAEYLANFIETSSSTKVPDWLTSMDIGTGVPANPLSAVIIFACTAVLCVGVKESTKFNAIMTCLNLAVLGFVMVAGAPEVSEDYLTPFAKEGVSGIAKGSGLVFFAYLGFDMVACLSEEVKNPQKNMPIGIIGSLLVSMTIYVTLSIVIVGMAPLNVLGKDTPISNAFLANGCCTPAGLSATDAIDTCLSCDSSATNNAVLFYGSKVINFGALFGLTTACFTCLMGQPRIFYRMAKDGLLFSNFAVVSQKSQVPVFGTIFTGFFVAALAFACDLEALANMISLGTLQVFTFVCAGVIILRTTRPDVNPVRVPAFILLFSACIFLAGLSISKKWVKGFLFFIPFVLIGGAVACTAVLMSAPRARPPTSFKCPMVPLVPLMGIMCNVYMMSSQDGKAWLFIAYWLSLGVLIYFSYGVWHSALRDKNKGLL</sequence>
<dbReference type="Pfam" id="PF13906">
    <property type="entry name" value="AA_permease_C"/>
    <property type="match status" value="1"/>
</dbReference>
<dbReference type="PANTHER" id="PTHR43243:SF4">
    <property type="entry name" value="CATIONIC AMINO ACID TRANSPORTER 4"/>
    <property type="match status" value="1"/>
</dbReference>
<dbReference type="Pfam" id="PF13520">
    <property type="entry name" value="AA_permease_2"/>
    <property type="match status" value="1"/>
</dbReference>
<feature type="transmembrane region" description="Helical" evidence="7">
    <location>
        <begin position="191"/>
        <end position="212"/>
    </location>
</feature>
<dbReference type="InterPro" id="IPR029485">
    <property type="entry name" value="CAT_C"/>
</dbReference>
<dbReference type="GO" id="GO:0016020">
    <property type="term" value="C:membrane"/>
    <property type="evidence" value="ECO:0007669"/>
    <property type="project" value="UniProtKB-SubCell"/>
</dbReference>
<keyword evidence="2" id="KW-0813">Transport</keyword>
<dbReference type="OrthoDB" id="5982228at2759"/>
<feature type="transmembrane region" description="Helical" evidence="7">
    <location>
        <begin position="561"/>
        <end position="583"/>
    </location>
</feature>
<name>A0A9W7CAY6_9STRA</name>
<evidence type="ECO:0000256" key="1">
    <source>
        <dbReference type="ARBA" id="ARBA00004141"/>
    </source>
</evidence>
<feature type="transmembrane region" description="Helical" evidence="7">
    <location>
        <begin position="679"/>
        <end position="700"/>
    </location>
</feature>
<dbReference type="Gene3D" id="3.30.40.10">
    <property type="entry name" value="Zinc/RING finger domain, C3HC4 (zinc finger)"/>
    <property type="match status" value="1"/>
</dbReference>
<evidence type="ECO:0000313" key="9">
    <source>
        <dbReference type="EMBL" id="GMI03217.1"/>
    </source>
</evidence>
<dbReference type="Proteomes" id="UP001165082">
    <property type="component" value="Unassembled WGS sequence"/>
</dbReference>
<keyword evidence="4 7" id="KW-1133">Transmembrane helix</keyword>
<keyword evidence="10" id="KW-1185">Reference proteome</keyword>
<dbReference type="GO" id="GO:0015171">
    <property type="term" value="F:amino acid transmembrane transporter activity"/>
    <property type="evidence" value="ECO:0007669"/>
    <property type="project" value="TreeGrafter"/>
</dbReference>
<feature type="domain" description="Cationic amino acid transporter C-terminal" evidence="8">
    <location>
        <begin position="652"/>
        <end position="702"/>
    </location>
</feature>
<dbReference type="InterPro" id="IPR013083">
    <property type="entry name" value="Znf_RING/FYVE/PHD"/>
</dbReference>
<evidence type="ECO:0000313" key="10">
    <source>
        <dbReference type="Proteomes" id="UP001165082"/>
    </source>
</evidence>
<feature type="transmembrane region" description="Helical" evidence="7">
    <location>
        <begin position="491"/>
        <end position="516"/>
    </location>
</feature>
<feature type="transmembrane region" description="Helical" evidence="7">
    <location>
        <begin position="314"/>
        <end position="334"/>
    </location>
</feature>
<keyword evidence="3 7" id="KW-0812">Transmembrane</keyword>
<feature type="transmembrane region" description="Helical" evidence="7">
    <location>
        <begin position="537"/>
        <end position="555"/>
    </location>
</feature>
<dbReference type="EMBL" id="BRXZ01000020">
    <property type="protein sequence ID" value="GMI03217.1"/>
    <property type="molecule type" value="Genomic_DNA"/>
</dbReference>
<feature type="transmembrane region" description="Helical" evidence="7">
    <location>
        <begin position="655"/>
        <end position="673"/>
    </location>
</feature>
<dbReference type="AlphaFoldDB" id="A0A9W7CAY6"/>
<organism evidence="9 10">
    <name type="scientific">Triparma retinervis</name>
    <dbReference type="NCBI Taxonomy" id="2557542"/>
    <lineage>
        <taxon>Eukaryota</taxon>
        <taxon>Sar</taxon>
        <taxon>Stramenopiles</taxon>
        <taxon>Ochrophyta</taxon>
        <taxon>Bolidophyceae</taxon>
        <taxon>Parmales</taxon>
        <taxon>Triparmaceae</taxon>
        <taxon>Triparma</taxon>
    </lineage>
</organism>
<feature type="compositionally biased region" description="Low complexity" evidence="6">
    <location>
        <begin position="51"/>
        <end position="65"/>
    </location>
</feature>
<protein>
    <recommendedName>
        <fullName evidence="8">Cationic amino acid transporter C-terminal domain-containing protein</fullName>
    </recommendedName>
</protein>
<evidence type="ECO:0000259" key="8">
    <source>
        <dbReference type="Pfam" id="PF13906"/>
    </source>
</evidence>
<feature type="transmembrane region" description="Helical" evidence="7">
    <location>
        <begin position="595"/>
        <end position="614"/>
    </location>
</feature>
<gene>
    <name evidence="9" type="ORF">TrRE_jg9516</name>
</gene>
<evidence type="ECO:0000256" key="3">
    <source>
        <dbReference type="ARBA" id="ARBA00022692"/>
    </source>
</evidence>
<accession>A0A9W7CAY6</accession>
<dbReference type="InterPro" id="IPR002293">
    <property type="entry name" value="AA/rel_permease1"/>
</dbReference>
<feature type="transmembrane region" description="Helical" evidence="7">
    <location>
        <begin position="244"/>
        <end position="266"/>
    </location>
</feature>
<reference evidence="9" key="1">
    <citation type="submission" date="2022-07" db="EMBL/GenBank/DDBJ databases">
        <title>Genome analysis of Parmales, a sister group of diatoms, reveals the evolutionary specialization of diatoms from phago-mixotrophs to photoautotrophs.</title>
        <authorList>
            <person name="Ban H."/>
            <person name="Sato S."/>
            <person name="Yoshikawa S."/>
            <person name="Kazumasa Y."/>
            <person name="Nakamura Y."/>
            <person name="Ichinomiya M."/>
            <person name="Saitoh K."/>
            <person name="Sato N."/>
            <person name="Blanc-Mathieu R."/>
            <person name="Endo H."/>
            <person name="Kuwata A."/>
            <person name="Ogata H."/>
        </authorList>
    </citation>
    <scope>NUCLEOTIDE SEQUENCE</scope>
</reference>